<dbReference type="Proteomes" id="UP000319941">
    <property type="component" value="Unassembled WGS sequence"/>
</dbReference>
<dbReference type="InterPro" id="IPR040853">
    <property type="entry name" value="RapA2_cadherin-like"/>
</dbReference>
<dbReference type="Pfam" id="PF17803">
    <property type="entry name" value="Cadherin_4"/>
    <property type="match status" value="2"/>
</dbReference>
<keyword evidence="3" id="KW-1185">Reference proteome</keyword>
<dbReference type="InterPro" id="IPR013783">
    <property type="entry name" value="Ig-like_fold"/>
</dbReference>
<dbReference type="AlphaFoldDB" id="A0A558HD44"/>
<dbReference type="EMBL" id="VNFH01000033">
    <property type="protein sequence ID" value="TVU67052.1"/>
    <property type="molecule type" value="Genomic_DNA"/>
</dbReference>
<evidence type="ECO:0000313" key="3">
    <source>
        <dbReference type="Proteomes" id="UP000319941"/>
    </source>
</evidence>
<dbReference type="GO" id="GO:0005509">
    <property type="term" value="F:calcium ion binding"/>
    <property type="evidence" value="ECO:0007669"/>
    <property type="project" value="InterPro"/>
</dbReference>
<evidence type="ECO:0000259" key="1">
    <source>
        <dbReference type="PROSITE" id="PS50268"/>
    </source>
</evidence>
<sequence length="390" mass="38838">AVQDTNATTENTAVSGDVLLNDSDVDASDILTVSQVGEDADSVGQPTAGDNGGQFTINADGSYDFAPGTDFDDLVVDETRISTISYQVSDGQGGVDTATLSITVTGVNDAPVAVQDTNATTENTAVSGDVLLNDSDVDASDILTVSQVGEDADSVGQPTAGDNGGQFTINADGSYDFAPGTDFDDLAVDETRISTISYQVSDGQGGVDTATLSITVTGVNDAPVVATPTDDLTAVDGETLSIPAGDAFSDADAADTLAYTVAGLPAGLAINAATGEITGTLSADASQNGPFEITVTATDGNGGTIDDTFTLTASNVTPVATNDTATAVENVTPTTGNVLTNDTDGGADTDTLIVSQVDADADNVGEAITGSNGGLITITSDGSYTFAQGT</sequence>
<dbReference type="NCBIfam" id="TIGR01965">
    <property type="entry name" value="VCBS_repeat"/>
    <property type="match status" value="2"/>
</dbReference>
<gene>
    <name evidence="2" type="ORF">FQP86_17560</name>
</gene>
<evidence type="ECO:0000313" key="2">
    <source>
        <dbReference type="EMBL" id="TVU67052.1"/>
    </source>
</evidence>
<feature type="domain" description="Cadherin" evidence="1">
    <location>
        <begin position="123"/>
        <end position="225"/>
    </location>
</feature>
<dbReference type="Gene3D" id="2.60.40.10">
    <property type="entry name" value="Immunoglobulins"/>
    <property type="match status" value="1"/>
</dbReference>
<dbReference type="RefSeq" id="WP_186436404.1">
    <property type="nucleotide sequence ID" value="NZ_CAWOWR010000091.1"/>
</dbReference>
<organism evidence="2 3">
    <name type="scientific">Cobetia crustatorum</name>
    <dbReference type="NCBI Taxonomy" id="553385"/>
    <lineage>
        <taxon>Bacteria</taxon>
        <taxon>Pseudomonadati</taxon>
        <taxon>Pseudomonadota</taxon>
        <taxon>Gammaproteobacteria</taxon>
        <taxon>Oceanospirillales</taxon>
        <taxon>Halomonadaceae</taxon>
        <taxon>Cobetia</taxon>
    </lineage>
</organism>
<dbReference type="PROSITE" id="PS50268">
    <property type="entry name" value="CADHERIN_2"/>
    <property type="match status" value="2"/>
</dbReference>
<accession>A0A558HD44</accession>
<proteinExistence type="predicted"/>
<feature type="non-terminal residue" evidence="2">
    <location>
        <position position="1"/>
    </location>
</feature>
<dbReference type="SUPFAM" id="SSF49313">
    <property type="entry name" value="Cadherin-like"/>
    <property type="match status" value="1"/>
</dbReference>
<name>A0A558HD44_9GAMM</name>
<dbReference type="InterPro" id="IPR006644">
    <property type="entry name" value="Cadg"/>
</dbReference>
<dbReference type="Pfam" id="PF05345">
    <property type="entry name" value="He_PIG"/>
    <property type="match status" value="1"/>
</dbReference>
<feature type="domain" description="Cadherin" evidence="1">
    <location>
        <begin position="11"/>
        <end position="113"/>
    </location>
</feature>
<dbReference type="InterPro" id="IPR010221">
    <property type="entry name" value="VCBS_dom"/>
</dbReference>
<comment type="caution">
    <text evidence="2">The sequence shown here is derived from an EMBL/GenBank/DDBJ whole genome shotgun (WGS) entry which is preliminary data.</text>
</comment>
<dbReference type="SMART" id="SM00736">
    <property type="entry name" value="CADG"/>
    <property type="match status" value="1"/>
</dbReference>
<reference evidence="2 3" key="1">
    <citation type="submission" date="2019-07" db="EMBL/GenBank/DDBJ databases">
        <title>Diversity of Bacteria from Kongsfjorden, Arctic.</title>
        <authorList>
            <person name="Yu Y."/>
        </authorList>
    </citation>
    <scope>NUCLEOTIDE SEQUENCE [LARGE SCALE GENOMIC DNA]</scope>
    <source>
        <strain evidence="2 3">SM1923</strain>
    </source>
</reference>
<dbReference type="InterPro" id="IPR002126">
    <property type="entry name" value="Cadherin-like_dom"/>
</dbReference>
<dbReference type="InterPro" id="IPR015919">
    <property type="entry name" value="Cadherin-like_sf"/>
</dbReference>
<feature type="non-terminal residue" evidence="2">
    <location>
        <position position="390"/>
    </location>
</feature>
<dbReference type="GO" id="GO:0016020">
    <property type="term" value="C:membrane"/>
    <property type="evidence" value="ECO:0007669"/>
    <property type="project" value="InterPro"/>
</dbReference>
<dbReference type="GO" id="GO:0007156">
    <property type="term" value="P:homophilic cell adhesion via plasma membrane adhesion molecules"/>
    <property type="evidence" value="ECO:0007669"/>
    <property type="project" value="InterPro"/>
</dbReference>
<protein>
    <recommendedName>
        <fullName evidence="1">Cadherin domain-containing protein</fullName>
    </recommendedName>
</protein>